<evidence type="ECO:0000313" key="6">
    <source>
        <dbReference type="Xenbase" id="XB-GENE-29084571"/>
    </source>
</evidence>
<dbReference type="InterPro" id="IPR000082">
    <property type="entry name" value="SEA_dom"/>
</dbReference>
<dbReference type="Pfam" id="PF01390">
    <property type="entry name" value="SEA"/>
    <property type="match status" value="1"/>
</dbReference>
<evidence type="ECO:0000256" key="1">
    <source>
        <dbReference type="SAM" id="MobiDB-lite"/>
    </source>
</evidence>
<dbReference type="OMA" id="WEDQNLK"/>
<dbReference type="Proteomes" id="UP000008143">
    <property type="component" value="Chromosome 3"/>
</dbReference>
<dbReference type="OrthoDB" id="7493297at2759"/>
<dbReference type="PROSITE" id="PS50024">
    <property type="entry name" value="SEA"/>
    <property type="match status" value="1"/>
</dbReference>
<feature type="compositionally biased region" description="Low complexity" evidence="1">
    <location>
        <begin position="299"/>
        <end position="309"/>
    </location>
</feature>
<keyword evidence="4" id="KW-1185">Reference proteome</keyword>
<keyword evidence="2" id="KW-0812">Transmembrane</keyword>
<dbReference type="AlphaFoldDB" id="A0A8J1JBV3"/>
<keyword evidence="2" id="KW-0472">Membrane</keyword>
<dbReference type="Gene3D" id="3.30.70.960">
    <property type="entry name" value="SEA domain"/>
    <property type="match status" value="1"/>
</dbReference>
<dbReference type="InterPro" id="IPR053311">
    <property type="entry name" value="Mucosal_Integrity_Assoc"/>
</dbReference>
<dbReference type="InterPro" id="IPR036364">
    <property type="entry name" value="SEA_dom_sf"/>
</dbReference>
<dbReference type="KEGG" id="xtr:101730446"/>
<accession>A0A8J1JBV3</accession>
<reference evidence="5" key="1">
    <citation type="submission" date="2025-08" db="UniProtKB">
        <authorList>
            <consortium name="RefSeq"/>
        </authorList>
    </citation>
    <scope>IDENTIFICATION</scope>
    <source>
        <strain evidence="5">Nigerian</strain>
        <tissue evidence="5">Liver and blood</tissue>
    </source>
</reference>
<dbReference type="CTD" id="10071"/>
<dbReference type="Xenbase" id="XB-GENE-29084571">
    <property type="gene designation" value="muc12"/>
</dbReference>
<evidence type="ECO:0000259" key="3">
    <source>
        <dbReference type="PROSITE" id="PS50024"/>
    </source>
</evidence>
<proteinExistence type="predicted"/>
<feature type="region of interest" description="Disordered" evidence="1">
    <location>
        <begin position="280"/>
        <end position="311"/>
    </location>
</feature>
<gene>
    <name evidence="6" type="primary">muc12</name>
    <name evidence="5" type="synonym">LOC101730446</name>
</gene>
<dbReference type="PANTHER" id="PTHR37999:SF2">
    <property type="entry name" value="MUCIN-17"/>
    <property type="match status" value="1"/>
</dbReference>
<dbReference type="SUPFAM" id="SSF82671">
    <property type="entry name" value="SEA domain"/>
    <property type="match status" value="1"/>
</dbReference>
<evidence type="ECO:0000313" key="4">
    <source>
        <dbReference type="Proteomes" id="UP000008143"/>
    </source>
</evidence>
<evidence type="ECO:0000313" key="5">
    <source>
        <dbReference type="RefSeq" id="XP_031755358.1"/>
    </source>
</evidence>
<dbReference type="RefSeq" id="XP_031755358.1">
    <property type="nucleotide sequence ID" value="XM_031899498.1"/>
</dbReference>
<dbReference type="PANTHER" id="PTHR37999">
    <property type="entry name" value="MUCIN-17"/>
    <property type="match status" value="1"/>
</dbReference>
<protein>
    <submittedName>
        <fullName evidence="5">Mucin-3B-like</fullName>
    </submittedName>
</protein>
<dbReference type="AGR" id="Xenbase:XB-GENE-29084571"/>
<name>A0A8J1JBV3_XENTR</name>
<organism evidence="4 5">
    <name type="scientific">Xenopus tropicalis</name>
    <name type="common">Western clawed frog</name>
    <name type="synonym">Silurana tropicalis</name>
    <dbReference type="NCBI Taxonomy" id="8364"/>
    <lineage>
        <taxon>Eukaryota</taxon>
        <taxon>Metazoa</taxon>
        <taxon>Chordata</taxon>
        <taxon>Craniata</taxon>
        <taxon>Vertebrata</taxon>
        <taxon>Euteleostomi</taxon>
        <taxon>Amphibia</taxon>
        <taxon>Batrachia</taxon>
        <taxon>Anura</taxon>
        <taxon>Pipoidea</taxon>
        <taxon>Pipidae</taxon>
        <taxon>Xenopodinae</taxon>
        <taxon>Xenopus</taxon>
        <taxon>Silurana</taxon>
    </lineage>
</organism>
<keyword evidence="2" id="KW-1133">Transmembrane helix</keyword>
<feature type="transmembrane region" description="Helical" evidence="2">
    <location>
        <begin position="223"/>
        <end position="247"/>
    </location>
</feature>
<evidence type="ECO:0000256" key="2">
    <source>
        <dbReference type="SAM" id="Phobius"/>
    </source>
</evidence>
<feature type="domain" description="SEA" evidence="3">
    <location>
        <begin position="18"/>
        <end position="132"/>
    </location>
</feature>
<sequence>MGPLCEFIVERVNLGKSVNTTTKMNVTVTNKYLTPEIEDTKSNESKTFLDTFQAMMAEAYKAIKEYRGINITNMRNGSIIVEYNLTLEISYAENISVTAQYNNLVPKIEQAMGIINNYSKDCSSAGNLCFSKSTILQKASLRSEDETCRDTISPGFEEFFTAKIIGGNLVCVSDCDQQSKRFYDCNAGTCQILNRTGPECLCRNTDLYIYATDKCQGQMLKSAVYGGVGAAIALLAVIVASVGFLLFRAKKQQKFISQPFSKDQENTWYDNDNDNEWSSQRGFGTITQGAANGEGGNANGSYSSSSSGSFRPALQNVDTKIQVKIQRPVITPM</sequence>